<accession>A0A2S0N2H0</accession>
<dbReference type="InterPro" id="IPR025205">
    <property type="entry name" value="PilX/PilW_C"/>
</dbReference>
<dbReference type="RefSeq" id="WP_106447090.1">
    <property type="nucleotide sequence ID" value="NZ_CP027669.1"/>
</dbReference>
<name>A0A2S0N2H0_9BURK</name>
<dbReference type="OrthoDB" id="8793903at2"/>
<evidence type="ECO:0000259" key="3">
    <source>
        <dbReference type="Pfam" id="PF14341"/>
    </source>
</evidence>
<feature type="domain" description="Type 4 fimbrial biogenesis protein PilX N-terminal" evidence="3">
    <location>
        <begin position="14"/>
        <end position="61"/>
    </location>
</feature>
<evidence type="ECO:0000313" key="5">
    <source>
        <dbReference type="Proteomes" id="UP000239326"/>
    </source>
</evidence>
<keyword evidence="1" id="KW-0472">Membrane</keyword>
<dbReference type="KEGG" id="simp:C6571_13225"/>
<keyword evidence="1" id="KW-1133">Transmembrane helix</keyword>
<keyword evidence="5" id="KW-1185">Reference proteome</keyword>
<organism evidence="4 5">
    <name type="scientific">Simplicispira suum</name>
    <dbReference type="NCBI Taxonomy" id="2109915"/>
    <lineage>
        <taxon>Bacteria</taxon>
        <taxon>Pseudomonadati</taxon>
        <taxon>Pseudomonadota</taxon>
        <taxon>Betaproteobacteria</taxon>
        <taxon>Burkholderiales</taxon>
        <taxon>Comamonadaceae</taxon>
        <taxon>Simplicispira</taxon>
    </lineage>
</organism>
<evidence type="ECO:0000313" key="4">
    <source>
        <dbReference type="EMBL" id="AVO42113.1"/>
    </source>
</evidence>
<keyword evidence="1" id="KW-0812">Transmembrane</keyword>
<evidence type="ECO:0000259" key="2">
    <source>
        <dbReference type="Pfam" id="PF13681"/>
    </source>
</evidence>
<dbReference type="Proteomes" id="UP000239326">
    <property type="component" value="Chromosome"/>
</dbReference>
<gene>
    <name evidence="4" type="ORF">C6571_13225</name>
</gene>
<evidence type="ECO:0000256" key="1">
    <source>
        <dbReference type="SAM" id="Phobius"/>
    </source>
</evidence>
<dbReference type="AlphaFoldDB" id="A0A2S0N2H0"/>
<dbReference type="EMBL" id="CP027669">
    <property type="protein sequence ID" value="AVO42113.1"/>
    <property type="molecule type" value="Genomic_DNA"/>
</dbReference>
<feature type="domain" description="PilX/PilW C-terminal" evidence="2">
    <location>
        <begin position="127"/>
        <end position="244"/>
    </location>
</feature>
<dbReference type="Pfam" id="PF13681">
    <property type="entry name" value="PilX"/>
    <property type="match status" value="1"/>
</dbReference>
<proteinExistence type="predicted"/>
<dbReference type="Pfam" id="PF14341">
    <property type="entry name" value="PilX_N"/>
    <property type="match status" value="1"/>
</dbReference>
<feature type="transmembrane region" description="Helical" evidence="1">
    <location>
        <begin position="16"/>
        <end position="36"/>
    </location>
</feature>
<dbReference type="InterPro" id="IPR025746">
    <property type="entry name" value="PilX_N_dom"/>
</dbReference>
<sequence length="249" mass="27333">MRRTPCHRSPKRQRGISLFVVIVFVMLSMLLALWGARTSLFNEMVVGNDADYQRAFEAAQALIQDAELDIRGERPDGTACVRSIPNVTADTCRPAATALVWFPTEDKEFADIVSTLEKKTATKFCFKGLCLKRTGNQDFWNDKTTLDAMLPEGARYGQFTGAEIGTAVSTGSSPILKSTVADRGGWYWIEVMPYDPNAGNSGLITNGSTNLALNLKPSIAYRITAVARGLKASTQVVLQSTFVRQKVKN</sequence>
<reference evidence="4 5" key="1">
    <citation type="submission" date="2018-03" db="EMBL/GenBank/DDBJ databases">
        <title>Genome sequencing of Simplicispira sp.</title>
        <authorList>
            <person name="Kim S.-J."/>
            <person name="Heo J."/>
            <person name="Kwon S.-W."/>
        </authorList>
    </citation>
    <scope>NUCLEOTIDE SEQUENCE [LARGE SCALE GENOMIC DNA]</scope>
    <source>
        <strain evidence="4 5">SC1-8</strain>
    </source>
</reference>
<protein>
    <submittedName>
        <fullName evidence="4">Pilus assembly protein PilX</fullName>
    </submittedName>
</protein>